<sequence>MNNELTSLKGDYTIDPAHSTLEFVTRHAMITKVRGSFDEFSATAHVDGSQPSASHVEVEIQAASVNTRSADRDGHLKSPDFFDVEKFPTLKFVSREVKITGDDTVEITGDFTIKDVTKPLTIPFEFTGAATDPFGNQRIGFSGQVDVNRKDWGLTWNAALEAGGVLVSDKVKLEFEISAIKQA</sequence>
<dbReference type="EMBL" id="FOGZ01000008">
    <property type="protein sequence ID" value="SER74716.1"/>
    <property type="molecule type" value="Genomic_DNA"/>
</dbReference>
<dbReference type="SMART" id="SM00867">
    <property type="entry name" value="YceI"/>
    <property type="match status" value="1"/>
</dbReference>
<evidence type="ECO:0000313" key="4">
    <source>
        <dbReference type="Proteomes" id="UP000198815"/>
    </source>
</evidence>
<dbReference type="SUPFAM" id="SSF101874">
    <property type="entry name" value="YceI-like"/>
    <property type="match status" value="1"/>
</dbReference>
<dbReference type="STRING" id="64702.SAMN05443377_10886"/>
<dbReference type="RefSeq" id="WP_091968840.1">
    <property type="nucleotide sequence ID" value="NZ_FOGZ01000008.1"/>
</dbReference>
<comment type="similarity">
    <text evidence="1">Belongs to the UPF0312 family.</text>
</comment>
<protein>
    <submittedName>
        <fullName evidence="3">Polyisoprenoid-binding protein YceI</fullName>
    </submittedName>
</protein>
<dbReference type="Proteomes" id="UP000198815">
    <property type="component" value="Unassembled WGS sequence"/>
</dbReference>
<proteinExistence type="inferred from homology"/>
<evidence type="ECO:0000313" key="3">
    <source>
        <dbReference type="EMBL" id="SER74716.1"/>
    </source>
</evidence>
<feature type="domain" description="Lipid/polyisoprenoid-binding YceI-like" evidence="2">
    <location>
        <begin position="11"/>
        <end position="180"/>
    </location>
</feature>
<dbReference type="AlphaFoldDB" id="A0A1H9RPU9"/>
<dbReference type="Gene3D" id="2.40.128.110">
    <property type="entry name" value="Lipid/polyisoprenoid-binding, YceI-like"/>
    <property type="match status" value="1"/>
</dbReference>
<keyword evidence="4" id="KW-1185">Reference proteome</keyword>
<evidence type="ECO:0000256" key="1">
    <source>
        <dbReference type="ARBA" id="ARBA00008812"/>
    </source>
</evidence>
<evidence type="ECO:0000259" key="2">
    <source>
        <dbReference type="SMART" id="SM00867"/>
    </source>
</evidence>
<gene>
    <name evidence="3" type="ORF">SAMN05443377_10886</name>
</gene>
<name>A0A1H9RPU9_9ACTN</name>
<dbReference type="OrthoDB" id="9811006at2"/>
<dbReference type="PANTHER" id="PTHR34406">
    <property type="entry name" value="PROTEIN YCEI"/>
    <property type="match status" value="1"/>
</dbReference>
<accession>A0A1H9RPU9</accession>
<organism evidence="3 4">
    <name type="scientific">Propionibacterium cyclohexanicum</name>
    <dbReference type="NCBI Taxonomy" id="64702"/>
    <lineage>
        <taxon>Bacteria</taxon>
        <taxon>Bacillati</taxon>
        <taxon>Actinomycetota</taxon>
        <taxon>Actinomycetes</taxon>
        <taxon>Propionibacteriales</taxon>
        <taxon>Propionibacteriaceae</taxon>
        <taxon>Propionibacterium</taxon>
    </lineage>
</organism>
<dbReference type="PANTHER" id="PTHR34406:SF1">
    <property type="entry name" value="PROTEIN YCEI"/>
    <property type="match status" value="1"/>
</dbReference>
<dbReference type="InterPro" id="IPR007372">
    <property type="entry name" value="Lipid/polyisoprenoid-bd_YceI"/>
</dbReference>
<reference evidence="3 4" key="1">
    <citation type="submission" date="2016-10" db="EMBL/GenBank/DDBJ databases">
        <authorList>
            <person name="de Groot N.N."/>
        </authorList>
    </citation>
    <scope>NUCLEOTIDE SEQUENCE [LARGE SCALE GENOMIC DNA]</scope>
    <source>
        <strain evidence="3 4">DSM 16859</strain>
    </source>
</reference>
<dbReference type="InterPro" id="IPR036761">
    <property type="entry name" value="TTHA0802/YceI-like_sf"/>
</dbReference>
<dbReference type="Pfam" id="PF04264">
    <property type="entry name" value="YceI"/>
    <property type="match status" value="1"/>
</dbReference>